<evidence type="ECO:0000313" key="10">
    <source>
        <dbReference type="Proteomes" id="UP001596074"/>
    </source>
</evidence>
<dbReference type="SUPFAM" id="SSF48576">
    <property type="entry name" value="Terpenoid synthases"/>
    <property type="match status" value="1"/>
</dbReference>
<sequence length="488" mass="52027">MVETREVPAPGADGTIAETPPEPVPERVPEVRAETPAAGLGRLPHGPSGLGTAAARVVDLLRPSVPEPAGDVSDAASSGSSDLPSPVPSGLPSPLPPGLPDGFPPGDLPGVLSDALTGALGGTLGGLHVPRIPFTAVDAGECGGPPSPYRPQTARVGGPVSPGYAERPWGDGSFSPLYCPITARIDDVLAREVNDRLVAWAEEVGIYAGHLEQFRNAGFGRLSTLCHADTDDVDLLLLGAQVNAAWWASDDYYADESELGATPTKLPPRLALVMSAMDAPPPAGKYTRQLDEALEADPVLRAFASATAHLRRHASPSQVMRICNTTFQMYVSWTAYAAWRHLGELPPVWRYLAARQHDSFYTSMTLIDIVGGYHLGADLFYEPRVHRAVMQAGTASVIVNDLHSVEREAADDLPDCNVVLLIAEEENCPLPEAIESAVALHNDFVRGFEASQKELASIPSPELQRFLQGVQSWMAGGLEWHASSDRYK</sequence>
<evidence type="ECO:0000256" key="5">
    <source>
        <dbReference type="ARBA" id="ARBA00035573"/>
    </source>
</evidence>
<protein>
    <recommendedName>
        <fullName evidence="7">Terpene synthase</fullName>
        <ecNumber evidence="7">4.2.3.-</ecNumber>
    </recommendedName>
</protein>
<dbReference type="EC" id="4.2.3.-" evidence="7"/>
<dbReference type="InterPro" id="IPR034686">
    <property type="entry name" value="Terpene_cyclase-like_2"/>
</dbReference>
<comment type="catalytic activity">
    <reaction evidence="5">
        <text>(E)-2-methylgeranyl diphosphate + H2O = 2-methylisoborneol + diphosphate</text>
        <dbReference type="Rhea" id="RHEA:32571"/>
        <dbReference type="ChEBI" id="CHEBI:15377"/>
        <dbReference type="ChEBI" id="CHEBI:33019"/>
        <dbReference type="ChEBI" id="CHEBI:61984"/>
        <dbReference type="ChEBI" id="CHEBI:61987"/>
        <dbReference type="EC" id="4.2.3.118"/>
    </reaction>
</comment>
<keyword evidence="2 7" id="KW-0479">Metal-binding</keyword>
<keyword evidence="10" id="KW-1185">Reference proteome</keyword>
<evidence type="ECO:0000256" key="1">
    <source>
        <dbReference type="ARBA" id="ARBA00001946"/>
    </source>
</evidence>
<accession>A0ABW0ZPT7</accession>
<dbReference type="PANTHER" id="PTHR35201">
    <property type="entry name" value="TERPENE SYNTHASE"/>
    <property type="match status" value="1"/>
</dbReference>
<gene>
    <name evidence="9" type="ORF">ACFPZN_06445</name>
</gene>
<dbReference type="Pfam" id="PF19086">
    <property type="entry name" value="Terpene_syn_C_2"/>
    <property type="match status" value="1"/>
</dbReference>
<feature type="compositionally biased region" description="Pro residues" evidence="8">
    <location>
        <begin position="85"/>
        <end position="107"/>
    </location>
</feature>
<comment type="similarity">
    <text evidence="6">Belongs to the terpene synthase family. 2-methylisoborneol synthase subfamily.</text>
</comment>
<dbReference type="Gene3D" id="1.10.600.10">
    <property type="entry name" value="Farnesyl Diphosphate Synthase"/>
    <property type="match status" value="1"/>
</dbReference>
<keyword evidence="4 7" id="KW-0456">Lyase</keyword>
<dbReference type="RefSeq" id="WP_378280872.1">
    <property type="nucleotide sequence ID" value="NZ_JBHSON010000007.1"/>
</dbReference>
<dbReference type="PANTHER" id="PTHR35201:SF4">
    <property type="entry name" value="BETA-PINACENE SYNTHASE-RELATED"/>
    <property type="match status" value="1"/>
</dbReference>
<comment type="caution">
    <text evidence="9">The sequence shown here is derived from an EMBL/GenBank/DDBJ whole genome shotgun (WGS) entry which is preliminary data.</text>
</comment>
<feature type="region of interest" description="Disordered" evidence="8">
    <location>
        <begin position="1"/>
        <end position="110"/>
    </location>
</feature>
<reference evidence="10" key="1">
    <citation type="journal article" date="2019" name="Int. J. Syst. Evol. Microbiol.">
        <title>The Global Catalogue of Microorganisms (GCM) 10K type strain sequencing project: providing services to taxonomists for standard genome sequencing and annotation.</title>
        <authorList>
            <consortium name="The Broad Institute Genomics Platform"/>
            <consortium name="The Broad Institute Genome Sequencing Center for Infectious Disease"/>
            <person name="Wu L."/>
            <person name="Ma J."/>
        </authorList>
    </citation>
    <scope>NUCLEOTIDE SEQUENCE [LARGE SCALE GENOMIC DNA]</scope>
    <source>
        <strain evidence="10">KCTC 42087</strain>
    </source>
</reference>
<organism evidence="9 10">
    <name type="scientific">Actinomadura rugatobispora</name>
    <dbReference type="NCBI Taxonomy" id="1994"/>
    <lineage>
        <taxon>Bacteria</taxon>
        <taxon>Bacillati</taxon>
        <taxon>Actinomycetota</taxon>
        <taxon>Actinomycetes</taxon>
        <taxon>Streptosporangiales</taxon>
        <taxon>Thermomonosporaceae</taxon>
        <taxon>Actinomadura</taxon>
    </lineage>
</organism>
<keyword evidence="3 7" id="KW-0460">Magnesium</keyword>
<evidence type="ECO:0000256" key="2">
    <source>
        <dbReference type="ARBA" id="ARBA00022723"/>
    </source>
</evidence>
<name>A0ABW0ZPT7_9ACTN</name>
<dbReference type="SFLD" id="SFLDG01020">
    <property type="entry name" value="Terpene_Cyclase_Like_2"/>
    <property type="match status" value="1"/>
</dbReference>
<feature type="compositionally biased region" description="Basic and acidic residues" evidence="8">
    <location>
        <begin position="24"/>
        <end position="33"/>
    </location>
</feature>
<dbReference type="Proteomes" id="UP001596074">
    <property type="component" value="Unassembled WGS sequence"/>
</dbReference>
<dbReference type="EMBL" id="JBHSON010000007">
    <property type="protein sequence ID" value="MFC5745246.1"/>
    <property type="molecule type" value="Genomic_DNA"/>
</dbReference>
<proteinExistence type="inferred from homology"/>
<evidence type="ECO:0000256" key="7">
    <source>
        <dbReference type="RuleBase" id="RU366034"/>
    </source>
</evidence>
<dbReference type="InterPro" id="IPR047945">
    <property type="entry name" value="MIB_synthase"/>
</dbReference>
<evidence type="ECO:0000256" key="3">
    <source>
        <dbReference type="ARBA" id="ARBA00022842"/>
    </source>
</evidence>
<dbReference type="SFLD" id="SFLDS00005">
    <property type="entry name" value="Isoprenoid_Synthase_Type_I"/>
    <property type="match status" value="1"/>
</dbReference>
<dbReference type="InterPro" id="IPR008949">
    <property type="entry name" value="Isoprenoid_synthase_dom_sf"/>
</dbReference>
<comment type="cofactor">
    <cofactor evidence="1 7">
        <name>Mg(2+)</name>
        <dbReference type="ChEBI" id="CHEBI:18420"/>
    </cofactor>
</comment>
<evidence type="ECO:0000256" key="6">
    <source>
        <dbReference type="ARBA" id="ARBA00035653"/>
    </source>
</evidence>
<evidence type="ECO:0000256" key="8">
    <source>
        <dbReference type="SAM" id="MobiDB-lite"/>
    </source>
</evidence>
<feature type="compositionally biased region" description="Low complexity" evidence="8">
    <location>
        <begin position="68"/>
        <end position="84"/>
    </location>
</feature>
<dbReference type="NCBIfam" id="NF041167">
    <property type="entry name" value="f2_encap_cargo2"/>
    <property type="match status" value="1"/>
</dbReference>
<evidence type="ECO:0000313" key="9">
    <source>
        <dbReference type="EMBL" id="MFC5745246.1"/>
    </source>
</evidence>
<evidence type="ECO:0000256" key="4">
    <source>
        <dbReference type="ARBA" id="ARBA00023239"/>
    </source>
</evidence>